<evidence type="ECO:0000259" key="6">
    <source>
        <dbReference type="PROSITE" id="PS50262"/>
    </source>
</evidence>
<dbReference type="GO" id="GO:0004930">
    <property type="term" value="F:G protein-coupled receptor activity"/>
    <property type="evidence" value="ECO:0007669"/>
    <property type="project" value="InterPro"/>
</dbReference>
<protein>
    <recommendedName>
        <fullName evidence="6">G-protein coupled receptors family 1 profile domain-containing protein</fullName>
    </recommendedName>
</protein>
<feature type="domain" description="G-protein coupled receptors family 1 profile" evidence="6">
    <location>
        <begin position="30"/>
        <end position="304"/>
    </location>
</feature>
<evidence type="ECO:0000256" key="1">
    <source>
        <dbReference type="ARBA" id="ARBA00004370"/>
    </source>
</evidence>
<dbReference type="Pfam" id="PF00001">
    <property type="entry name" value="7tm_1"/>
    <property type="match status" value="1"/>
</dbReference>
<dbReference type="PROSITE" id="PS50262">
    <property type="entry name" value="G_PROTEIN_RECEP_F1_2"/>
    <property type="match status" value="1"/>
</dbReference>
<dbReference type="AlphaFoldDB" id="A0A8S4N093"/>
<dbReference type="PRINTS" id="PR00237">
    <property type="entry name" value="GPCRRHODOPSN"/>
</dbReference>
<feature type="transmembrane region" description="Helical" evidence="5">
    <location>
        <begin position="18"/>
        <end position="38"/>
    </location>
</feature>
<dbReference type="SUPFAM" id="SSF81321">
    <property type="entry name" value="Family A G protein-coupled receptor-like"/>
    <property type="match status" value="1"/>
</dbReference>
<dbReference type="InterPro" id="IPR000276">
    <property type="entry name" value="GPCR_Rhodpsn"/>
</dbReference>
<keyword evidence="3 5" id="KW-1133">Transmembrane helix</keyword>
<feature type="transmembrane region" description="Helical" evidence="5">
    <location>
        <begin position="90"/>
        <end position="110"/>
    </location>
</feature>
<dbReference type="InterPro" id="IPR017452">
    <property type="entry name" value="GPCR_Rhodpsn_7TM"/>
</dbReference>
<accession>A0A8S4N093</accession>
<evidence type="ECO:0000313" key="7">
    <source>
        <dbReference type="EMBL" id="CAH1774561.1"/>
    </source>
</evidence>
<dbReference type="EMBL" id="CAIIXF020000001">
    <property type="protein sequence ID" value="CAH1774561.1"/>
    <property type="molecule type" value="Genomic_DNA"/>
</dbReference>
<keyword evidence="2 5" id="KW-0812">Transmembrane</keyword>
<feature type="transmembrane region" description="Helical" evidence="5">
    <location>
        <begin position="234"/>
        <end position="257"/>
    </location>
</feature>
<feature type="transmembrane region" description="Helical" evidence="5">
    <location>
        <begin position="192"/>
        <end position="213"/>
    </location>
</feature>
<feature type="transmembrane region" description="Helical" evidence="5">
    <location>
        <begin position="50"/>
        <end position="70"/>
    </location>
</feature>
<evidence type="ECO:0000256" key="4">
    <source>
        <dbReference type="ARBA" id="ARBA00023136"/>
    </source>
</evidence>
<evidence type="ECO:0000313" key="8">
    <source>
        <dbReference type="Proteomes" id="UP000749559"/>
    </source>
</evidence>
<keyword evidence="8" id="KW-1185">Reference proteome</keyword>
<comment type="subcellular location">
    <subcellularLocation>
        <location evidence="1">Membrane</location>
    </subcellularLocation>
</comment>
<feature type="transmembrane region" description="Helical" evidence="5">
    <location>
        <begin position="131"/>
        <end position="151"/>
    </location>
</feature>
<proteinExistence type="predicted"/>
<comment type="caution">
    <text evidence="7">The sequence shown here is derived from an EMBL/GenBank/DDBJ whole genome shotgun (WGS) entry which is preliminary data.</text>
</comment>
<feature type="transmembrane region" description="Helical" evidence="5">
    <location>
        <begin position="287"/>
        <end position="307"/>
    </location>
</feature>
<gene>
    <name evidence="7" type="ORF">OFUS_LOCUS1996</name>
</gene>
<dbReference type="InterPro" id="IPR052954">
    <property type="entry name" value="GPCR-Ligand_Int"/>
</dbReference>
<dbReference type="OrthoDB" id="10011262at2759"/>
<dbReference type="PANTHER" id="PTHR46641">
    <property type="entry name" value="FMRFAMIDE RECEPTOR-RELATED"/>
    <property type="match status" value="1"/>
</dbReference>
<dbReference type="Proteomes" id="UP000749559">
    <property type="component" value="Unassembled WGS sequence"/>
</dbReference>
<dbReference type="GO" id="GO:0016020">
    <property type="term" value="C:membrane"/>
    <property type="evidence" value="ECO:0007669"/>
    <property type="project" value="UniProtKB-SubCell"/>
</dbReference>
<evidence type="ECO:0000256" key="5">
    <source>
        <dbReference type="SAM" id="Phobius"/>
    </source>
</evidence>
<keyword evidence="4 5" id="KW-0472">Membrane</keyword>
<sequence length="385" mass="43751">MAEEQNGLALVEEICNNYVVPIICGVGIVGNLLNLMVLGRKTLNDSPYCYLTGLAVSDLITLALTVIFSLVSQKYGIGNYDWRIFDAKVYYPLANVTTTASIWLTVALTIERFIFVKYPITSKRVCTKKTARHIIALVYFAALVINIPLWFCLDAQLVSKNETDVYILAPTEFEKSNLYYGITWISISVTQLIPILILASLNLCLVSSVWAIHKRKQQRFRSSVNQDPRANQDQIRLTITLISIVVLFLICFTPSIFLNKHIAHGLFGEGRTYTDFYYSKPYRLCKLISNMLVTCNLALNFVFYCVFNRRFVRAMTEMFTEWATFTSQCCLSKAISNYCPCCLHYNQQNDHTAIATCDMDTKWIKEPSRSRIANGNHSQIGSSKV</sequence>
<organism evidence="7 8">
    <name type="scientific">Owenia fusiformis</name>
    <name type="common">Polychaete worm</name>
    <dbReference type="NCBI Taxonomy" id="6347"/>
    <lineage>
        <taxon>Eukaryota</taxon>
        <taxon>Metazoa</taxon>
        <taxon>Spiralia</taxon>
        <taxon>Lophotrochozoa</taxon>
        <taxon>Annelida</taxon>
        <taxon>Polychaeta</taxon>
        <taxon>Sedentaria</taxon>
        <taxon>Canalipalpata</taxon>
        <taxon>Sabellida</taxon>
        <taxon>Oweniida</taxon>
        <taxon>Oweniidae</taxon>
        <taxon>Owenia</taxon>
    </lineage>
</organism>
<evidence type="ECO:0000256" key="2">
    <source>
        <dbReference type="ARBA" id="ARBA00022692"/>
    </source>
</evidence>
<reference evidence="7" key="1">
    <citation type="submission" date="2022-03" db="EMBL/GenBank/DDBJ databases">
        <authorList>
            <person name="Martin C."/>
        </authorList>
    </citation>
    <scope>NUCLEOTIDE SEQUENCE</scope>
</reference>
<evidence type="ECO:0000256" key="3">
    <source>
        <dbReference type="ARBA" id="ARBA00022989"/>
    </source>
</evidence>
<name>A0A8S4N093_OWEFU</name>
<dbReference type="CDD" id="cd14978">
    <property type="entry name" value="7tmA_FMRFamide_R-like"/>
    <property type="match status" value="1"/>
</dbReference>
<dbReference type="Gene3D" id="1.20.1070.10">
    <property type="entry name" value="Rhodopsin 7-helix transmembrane proteins"/>
    <property type="match status" value="1"/>
</dbReference>